<dbReference type="EMBL" id="CM009292">
    <property type="protein sequence ID" value="KAI9397647.1"/>
    <property type="molecule type" value="Genomic_DNA"/>
</dbReference>
<name>A0ACC0T7V2_POPTR</name>
<proteinExistence type="predicted"/>
<organism evidence="1 2">
    <name type="scientific">Populus trichocarpa</name>
    <name type="common">Western balsam poplar</name>
    <name type="synonym">Populus balsamifera subsp. trichocarpa</name>
    <dbReference type="NCBI Taxonomy" id="3694"/>
    <lineage>
        <taxon>Eukaryota</taxon>
        <taxon>Viridiplantae</taxon>
        <taxon>Streptophyta</taxon>
        <taxon>Embryophyta</taxon>
        <taxon>Tracheophyta</taxon>
        <taxon>Spermatophyta</taxon>
        <taxon>Magnoliopsida</taxon>
        <taxon>eudicotyledons</taxon>
        <taxon>Gunneridae</taxon>
        <taxon>Pentapetalae</taxon>
        <taxon>rosids</taxon>
        <taxon>fabids</taxon>
        <taxon>Malpighiales</taxon>
        <taxon>Salicaceae</taxon>
        <taxon>Saliceae</taxon>
        <taxon>Populus</taxon>
    </lineage>
</organism>
<protein>
    <submittedName>
        <fullName evidence="1">Uncharacterized protein</fullName>
    </submittedName>
</protein>
<comment type="caution">
    <text evidence="1">The sequence shown here is derived from an EMBL/GenBank/DDBJ whole genome shotgun (WGS) entry which is preliminary data.</text>
</comment>
<keyword evidence="2" id="KW-1185">Reference proteome</keyword>
<reference evidence="1 2" key="1">
    <citation type="journal article" date="2006" name="Science">
        <title>The genome of black cottonwood, Populus trichocarpa (Torr. &amp; Gray).</title>
        <authorList>
            <person name="Tuskan G.A."/>
            <person name="Difazio S."/>
            <person name="Jansson S."/>
            <person name="Bohlmann J."/>
            <person name="Grigoriev I."/>
            <person name="Hellsten U."/>
            <person name="Putnam N."/>
            <person name="Ralph S."/>
            <person name="Rombauts S."/>
            <person name="Salamov A."/>
            <person name="Schein J."/>
            <person name="Sterck L."/>
            <person name="Aerts A."/>
            <person name="Bhalerao R.R."/>
            <person name="Bhalerao R.P."/>
            <person name="Blaudez D."/>
            <person name="Boerjan W."/>
            <person name="Brun A."/>
            <person name="Brunner A."/>
            <person name="Busov V."/>
            <person name="Campbell M."/>
            <person name="Carlson J."/>
            <person name="Chalot M."/>
            <person name="Chapman J."/>
            <person name="Chen G.L."/>
            <person name="Cooper D."/>
            <person name="Coutinho P.M."/>
            <person name="Couturier J."/>
            <person name="Covert S."/>
            <person name="Cronk Q."/>
            <person name="Cunningham R."/>
            <person name="Davis J."/>
            <person name="Degroeve S."/>
            <person name="Dejardin A."/>
            <person name="Depamphilis C."/>
            <person name="Detter J."/>
            <person name="Dirks B."/>
            <person name="Dubchak I."/>
            <person name="Duplessis S."/>
            <person name="Ehlting J."/>
            <person name="Ellis B."/>
            <person name="Gendler K."/>
            <person name="Goodstein D."/>
            <person name="Gribskov M."/>
            <person name="Grimwood J."/>
            <person name="Groover A."/>
            <person name="Gunter L."/>
            <person name="Hamberger B."/>
            <person name="Heinze B."/>
            <person name="Helariutta Y."/>
            <person name="Henrissat B."/>
            <person name="Holligan D."/>
            <person name="Holt R."/>
            <person name="Huang W."/>
            <person name="Islam-Faridi N."/>
            <person name="Jones S."/>
            <person name="Jones-Rhoades M."/>
            <person name="Jorgensen R."/>
            <person name="Joshi C."/>
            <person name="Kangasjarvi J."/>
            <person name="Karlsson J."/>
            <person name="Kelleher C."/>
            <person name="Kirkpatrick R."/>
            <person name="Kirst M."/>
            <person name="Kohler A."/>
            <person name="Kalluri U."/>
            <person name="Larimer F."/>
            <person name="Leebens-Mack J."/>
            <person name="Leple J.C."/>
            <person name="Locascio P."/>
            <person name="Lou Y."/>
            <person name="Lucas S."/>
            <person name="Martin F."/>
            <person name="Montanini B."/>
            <person name="Napoli C."/>
            <person name="Nelson D.R."/>
            <person name="Nelson C."/>
            <person name="Nieminen K."/>
            <person name="Nilsson O."/>
            <person name="Pereda V."/>
            <person name="Peter G."/>
            <person name="Philippe R."/>
            <person name="Pilate G."/>
            <person name="Poliakov A."/>
            <person name="Razumovskaya J."/>
            <person name="Richardson P."/>
            <person name="Rinaldi C."/>
            <person name="Ritland K."/>
            <person name="Rouze P."/>
            <person name="Ryaboy D."/>
            <person name="Schmutz J."/>
            <person name="Schrader J."/>
            <person name="Segerman B."/>
            <person name="Shin H."/>
            <person name="Siddiqui A."/>
            <person name="Sterky F."/>
            <person name="Terry A."/>
            <person name="Tsai C.J."/>
            <person name="Uberbacher E."/>
            <person name="Unneberg P."/>
            <person name="Vahala J."/>
            <person name="Wall K."/>
            <person name="Wessler S."/>
            <person name="Yang G."/>
            <person name="Yin T."/>
            <person name="Douglas C."/>
            <person name="Marra M."/>
            <person name="Sandberg G."/>
            <person name="Van de Peer Y."/>
            <person name="Rokhsar D."/>
        </authorList>
    </citation>
    <scope>NUCLEOTIDE SEQUENCE [LARGE SCALE GENOMIC DNA]</scope>
    <source>
        <strain evidence="2">cv. Nisqually</strain>
    </source>
</reference>
<dbReference type="Proteomes" id="UP000006729">
    <property type="component" value="Chromosome 3"/>
</dbReference>
<evidence type="ECO:0000313" key="1">
    <source>
        <dbReference type="EMBL" id="KAI9397647.1"/>
    </source>
</evidence>
<gene>
    <name evidence="1" type="ORF">POPTR_003G063150v4</name>
</gene>
<sequence length="62" mass="7269">MLLMLLVNPRAVVFSAPPDMANHISSDRLDLSKPKSIRTDVMVLSQWREREWQHERFPGIPR</sequence>
<accession>A0ACC0T7V2</accession>
<evidence type="ECO:0000313" key="2">
    <source>
        <dbReference type="Proteomes" id="UP000006729"/>
    </source>
</evidence>